<dbReference type="EMBL" id="JAAVTX010000002">
    <property type="protein sequence ID" value="NKE44319.1"/>
    <property type="molecule type" value="Genomic_DNA"/>
</dbReference>
<feature type="region of interest" description="Disordered" evidence="4">
    <location>
        <begin position="1"/>
        <end position="25"/>
    </location>
</feature>
<dbReference type="CDD" id="cd03136">
    <property type="entry name" value="GATase1_AraC_ArgR_like"/>
    <property type="match status" value="1"/>
</dbReference>
<keyword evidence="7" id="KW-1185">Reference proteome</keyword>
<dbReference type="PANTHER" id="PTHR43130">
    <property type="entry name" value="ARAC-FAMILY TRANSCRIPTIONAL REGULATOR"/>
    <property type="match status" value="1"/>
</dbReference>
<gene>
    <name evidence="6" type="ORF">HB662_05985</name>
</gene>
<dbReference type="Gene3D" id="3.40.50.880">
    <property type="match status" value="1"/>
</dbReference>
<proteinExistence type="predicted"/>
<dbReference type="InterPro" id="IPR052158">
    <property type="entry name" value="INH-QAR"/>
</dbReference>
<keyword evidence="1" id="KW-0805">Transcription regulation</keyword>
<dbReference type="PROSITE" id="PS01124">
    <property type="entry name" value="HTH_ARAC_FAMILY_2"/>
    <property type="match status" value="1"/>
</dbReference>
<keyword evidence="3" id="KW-0804">Transcription</keyword>
<comment type="caution">
    <text evidence="6">The sequence shown here is derived from an EMBL/GenBank/DDBJ whole genome shotgun (WGS) entry which is preliminary data.</text>
</comment>
<evidence type="ECO:0000313" key="7">
    <source>
        <dbReference type="Proteomes" id="UP000765160"/>
    </source>
</evidence>
<evidence type="ECO:0000256" key="3">
    <source>
        <dbReference type="ARBA" id="ARBA00023163"/>
    </source>
</evidence>
<protein>
    <submittedName>
        <fullName evidence="6">GlxA family transcriptional regulator</fullName>
    </submittedName>
</protein>
<name>A0ABX1EVL5_9PROT</name>
<keyword evidence="2" id="KW-0238">DNA-binding</keyword>
<organism evidence="6 7">
    <name type="scientific">Falsiroseomonas frigidaquae</name>
    <dbReference type="NCBI Taxonomy" id="487318"/>
    <lineage>
        <taxon>Bacteria</taxon>
        <taxon>Pseudomonadati</taxon>
        <taxon>Pseudomonadota</taxon>
        <taxon>Alphaproteobacteria</taxon>
        <taxon>Acetobacterales</taxon>
        <taxon>Roseomonadaceae</taxon>
        <taxon>Falsiroseomonas</taxon>
    </lineage>
</organism>
<dbReference type="Gene3D" id="1.10.10.60">
    <property type="entry name" value="Homeodomain-like"/>
    <property type="match status" value="1"/>
</dbReference>
<evidence type="ECO:0000256" key="1">
    <source>
        <dbReference type="ARBA" id="ARBA00023015"/>
    </source>
</evidence>
<feature type="compositionally biased region" description="Polar residues" evidence="4">
    <location>
        <begin position="1"/>
        <end position="10"/>
    </location>
</feature>
<dbReference type="SUPFAM" id="SSF52317">
    <property type="entry name" value="Class I glutamine amidotransferase-like"/>
    <property type="match status" value="1"/>
</dbReference>
<dbReference type="SUPFAM" id="SSF46689">
    <property type="entry name" value="Homeodomain-like"/>
    <property type="match status" value="2"/>
</dbReference>
<dbReference type="InterPro" id="IPR018060">
    <property type="entry name" value="HTH_AraC"/>
</dbReference>
<dbReference type="PANTHER" id="PTHR43130:SF3">
    <property type="entry name" value="HTH-TYPE TRANSCRIPTIONAL REGULATOR RV1931C"/>
    <property type="match status" value="1"/>
</dbReference>
<sequence>MTSTPTSRFPTSGPPDPRGPVARDGLGLRPAAAPLRIGFVLIAGFPMLTYACSVEPFRAANDLAGVTLYRWVHISPDGLPVRASNGVSIVAEQGTDRPGEVDALFICAGGNPAAFEDPATLAWLRAEAARGIRVGGVSGGPYILARAGLLAGYRCTAHWEYIPAMAERFPSLTLTRSLYEVDRDRCTSSGGTAALDMMVALIEAAHGRALARAVADWFLHTRPRAGDEPQRMSLRERYDTGHPSLLAVLEQMERAIEDPLPRDALAERAGLSVRQLERLFRSHLGRTIGAHYLGLRLDHARRLLQQTALSVLEVAMASGFVSAAHFSRAYAARFGRPPRLDRGGAGRAARAGKGP</sequence>
<dbReference type="Pfam" id="PF01965">
    <property type="entry name" value="DJ-1_PfpI"/>
    <property type="match status" value="1"/>
</dbReference>
<dbReference type="PROSITE" id="PS00041">
    <property type="entry name" value="HTH_ARAC_FAMILY_1"/>
    <property type="match status" value="1"/>
</dbReference>
<evidence type="ECO:0000313" key="6">
    <source>
        <dbReference type="EMBL" id="NKE44319.1"/>
    </source>
</evidence>
<evidence type="ECO:0000256" key="2">
    <source>
        <dbReference type="ARBA" id="ARBA00023125"/>
    </source>
</evidence>
<accession>A0ABX1EVL5</accession>
<dbReference type="RefSeq" id="WP_168048223.1">
    <property type="nucleotide sequence ID" value="NZ_JAATJR010000002.1"/>
</dbReference>
<dbReference type="InterPro" id="IPR029062">
    <property type="entry name" value="Class_I_gatase-like"/>
</dbReference>
<evidence type="ECO:0000259" key="5">
    <source>
        <dbReference type="PROSITE" id="PS01124"/>
    </source>
</evidence>
<reference evidence="6 7" key="1">
    <citation type="submission" date="2020-03" db="EMBL/GenBank/DDBJ databases">
        <title>Roseomonas selenitidurans sp. nov. isolated from soil.</title>
        <authorList>
            <person name="Liu H."/>
        </authorList>
    </citation>
    <scope>NUCLEOTIDE SEQUENCE [LARGE SCALE GENOMIC DNA]</scope>
    <source>
        <strain evidence="6 7">JCM 15073</strain>
    </source>
</reference>
<dbReference type="SMART" id="SM00342">
    <property type="entry name" value="HTH_ARAC"/>
    <property type="match status" value="1"/>
</dbReference>
<dbReference type="InterPro" id="IPR002818">
    <property type="entry name" value="DJ-1/PfpI"/>
</dbReference>
<dbReference type="Pfam" id="PF12833">
    <property type="entry name" value="HTH_18"/>
    <property type="match status" value="1"/>
</dbReference>
<dbReference type="Proteomes" id="UP000765160">
    <property type="component" value="Unassembled WGS sequence"/>
</dbReference>
<dbReference type="InterPro" id="IPR009057">
    <property type="entry name" value="Homeodomain-like_sf"/>
</dbReference>
<dbReference type="InterPro" id="IPR018062">
    <property type="entry name" value="HTH_AraC-typ_CS"/>
</dbReference>
<evidence type="ECO:0000256" key="4">
    <source>
        <dbReference type="SAM" id="MobiDB-lite"/>
    </source>
</evidence>
<feature type="domain" description="HTH araC/xylS-type" evidence="5">
    <location>
        <begin position="246"/>
        <end position="344"/>
    </location>
</feature>